<dbReference type="EMBL" id="PQXL01000629">
    <property type="protein sequence ID" value="THV44484.1"/>
    <property type="molecule type" value="Genomic_DNA"/>
</dbReference>
<keyword evidence="2" id="KW-1185">Reference proteome</keyword>
<gene>
    <name evidence="1" type="ORF">BGAL_0631g00040</name>
</gene>
<comment type="caution">
    <text evidence="1">The sequence shown here is derived from an EMBL/GenBank/DDBJ whole genome shotgun (WGS) entry which is preliminary data.</text>
</comment>
<reference evidence="1 2" key="1">
    <citation type="submission" date="2017-12" db="EMBL/GenBank/DDBJ databases">
        <title>Comparative genomics of Botrytis spp.</title>
        <authorList>
            <person name="Valero-Jimenez C.A."/>
            <person name="Tapia P."/>
            <person name="Veloso J."/>
            <person name="Silva-Moreno E."/>
            <person name="Staats M."/>
            <person name="Valdes J.H."/>
            <person name="Van Kan J.A.L."/>
        </authorList>
    </citation>
    <scope>NUCLEOTIDE SEQUENCE [LARGE SCALE GENOMIC DNA]</scope>
    <source>
        <strain evidence="1 2">MUCL435</strain>
    </source>
</reference>
<accession>A0A4S8QUV6</accession>
<evidence type="ECO:0000313" key="2">
    <source>
        <dbReference type="Proteomes" id="UP000308671"/>
    </source>
</evidence>
<dbReference type="AlphaFoldDB" id="A0A4S8QUV6"/>
<proteinExistence type="predicted"/>
<dbReference type="OrthoDB" id="1729737at2759"/>
<dbReference type="Proteomes" id="UP000308671">
    <property type="component" value="Unassembled WGS sequence"/>
</dbReference>
<protein>
    <submittedName>
        <fullName evidence="1">Uncharacterized protein</fullName>
    </submittedName>
</protein>
<evidence type="ECO:0000313" key="1">
    <source>
        <dbReference type="EMBL" id="THV44484.1"/>
    </source>
</evidence>
<organism evidence="1 2">
    <name type="scientific">Botrytis galanthina</name>
    <dbReference type="NCBI Taxonomy" id="278940"/>
    <lineage>
        <taxon>Eukaryota</taxon>
        <taxon>Fungi</taxon>
        <taxon>Dikarya</taxon>
        <taxon>Ascomycota</taxon>
        <taxon>Pezizomycotina</taxon>
        <taxon>Leotiomycetes</taxon>
        <taxon>Helotiales</taxon>
        <taxon>Sclerotiniaceae</taxon>
        <taxon>Botrytis</taxon>
    </lineage>
</organism>
<sequence>MSFLLYRCTENASKEHVMASLVMDIEVWVTMLVIRFLEDSKPEENNVWCFVVEKAPSRERMAAAAIQSI</sequence>
<name>A0A4S8QUV6_9HELO</name>